<dbReference type="SMART" id="SM00450">
    <property type="entry name" value="RHOD"/>
    <property type="match status" value="1"/>
</dbReference>
<organism evidence="2 3">
    <name type="scientific">Nocardioides plantarum</name>
    <dbReference type="NCBI Taxonomy" id="29299"/>
    <lineage>
        <taxon>Bacteria</taxon>
        <taxon>Bacillati</taxon>
        <taxon>Actinomycetota</taxon>
        <taxon>Actinomycetes</taxon>
        <taxon>Propionibacteriales</taxon>
        <taxon>Nocardioidaceae</taxon>
        <taxon>Nocardioides</taxon>
    </lineage>
</organism>
<evidence type="ECO:0000259" key="1">
    <source>
        <dbReference type="PROSITE" id="PS50206"/>
    </source>
</evidence>
<dbReference type="PANTHER" id="PTHR43031">
    <property type="entry name" value="FAD-DEPENDENT OXIDOREDUCTASE"/>
    <property type="match status" value="1"/>
</dbReference>
<dbReference type="Proteomes" id="UP001589750">
    <property type="component" value="Unassembled WGS sequence"/>
</dbReference>
<dbReference type="InterPro" id="IPR050229">
    <property type="entry name" value="GlpE_sulfurtransferase"/>
</dbReference>
<reference evidence="2 3" key="1">
    <citation type="submission" date="2024-09" db="EMBL/GenBank/DDBJ databases">
        <authorList>
            <person name="Sun Q."/>
            <person name="Mori K."/>
        </authorList>
    </citation>
    <scope>NUCLEOTIDE SEQUENCE [LARGE SCALE GENOMIC DNA]</scope>
    <source>
        <strain evidence="2 3">JCM 9626</strain>
    </source>
</reference>
<keyword evidence="3" id="KW-1185">Reference proteome</keyword>
<comment type="caution">
    <text evidence="2">The sequence shown here is derived from an EMBL/GenBank/DDBJ whole genome shotgun (WGS) entry which is preliminary data.</text>
</comment>
<protein>
    <submittedName>
        <fullName evidence="2">Rhodanese-like domain-containing protein</fullName>
    </submittedName>
</protein>
<gene>
    <name evidence="2" type="ORF">ACFFRI_12290</name>
</gene>
<dbReference type="InterPro" id="IPR036873">
    <property type="entry name" value="Rhodanese-like_dom_sf"/>
</dbReference>
<dbReference type="EMBL" id="JBHMDG010000014">
    <property type="protein sequence ID" value="MFB9313824.1"/>
    <property type="molecule type" value="Genomic_DNA"/>
</dbReference>
<name>A0ABV5KDV9_9ACTN</name>
<dbReference type="SUPFAM" id="SSF52821">
    <property type="entry name" value="Rhodanese/Cell cycle control phosphatase"/>
    <property type="match status" value="1"/>
</dbReference>
<dbReference type="Pfam" id="PF00581">
    <property type="entry name" value="Rhodanese"/>
    <property type="match status" value="1"/>
</dbReference>
<dbReference type="PANTHER" id="PTHR43031:SF1">
    <property type="entry name" value="PYRIDINE NUCLEOTIDE-DISULPHIDE OXIDOREDUCTASE"/>
    <property type="match status" value="1"/>
</dbReference>
<proteinExistence type="predicted"/>
<evidence type="ECO:0000313" key="3">
    <source>
        <dbReference type="Proteomes" id="UP001589750"/>
    </source>
</evidence>
<dbReference type="CDD" id="cd00158">
    <property type="entry name" value="RHOD"/>
    <property type="match status" value="1"/>
</dbReference>
<dbReference type="PROSITE" id="PS50206">
    <property type="entry name" value="RHODANESE_3"/>
    <property type="match status" value="1"/>
</dbReference>
<accession>A0ABV5KDV9</accession>
<dbReference type="Gene3D" id="3.40.250.10">
    <property type="entry name" value="Rhodanese-like domain"/>
    <property type="match status" value="1"/>
</dbReference>
<sequence>MADQREDPPTGSYRRADWAAYREARVRSEAAGSSAPLVVDVRPHDDWLDGHLPGALHLPVHEVETAGGRVPPGELWVHCRSGYRAGIAARLLHLAGRDVVHVDDAWERVGELHIETTAAAA</sequence>
<evidence type="ECO:0000313" key="2">
    <source>
        <dbReference type="EMBL" id="MFB9313824.1"/>
    </source>
</evidence>
<dbReference type="RefSeq" id="WP_140010216.1">
    <property type="nucleotide sequence ID" value="NZ_JBHMDG010000014.1"/>
</dbReference>
<dbReference type="InterPro" id="IPR001763">
    <property type="entry name" value="Rhodanese-like_dom"/>
</dbReference>
<feature type="domain" description="Rhodanese" evidence="1">
    <location>
        <begin position="32"/>
        <end position="118"/>
    </location>
</feature>